<sequence length="1322" mass="142196">MAHKIADLTLDEVILHLIAGDVLAVTGGEEFSLSLADSRAILAFYNQDRRTYWNPDKDPTIQDGEIDRVLDALDKPPKTVAALARPPATVQKWRLVKVVAHRFRGLHRHCVAAGADPHLFELELAGDVSLFRGFNGAGKTSLVSAICWCLTGYGHRSQGLPSLLHEPIQVQVSGGDGDGDTTDKSFALPGIVPIPNEAELVAVDGAPKVDTWVRLTFRSLIDGREVDVERRLERDGKRAFKTAPTGLDKLGLSDLALQVGTLMPGIAAATRFDDKTTLSQAVSTLTGLRPLAHFGKRSERLHDRLTDKYPKQATANKADCETMAAKQLQTLADLLKDGEGLPDLTCVVVPSDARPDAWKAGLDEAETRLKAVETKAAADALLILGALPPLATEADVNRFGAALTAAGNCFSGAALEGLPSMQLSSKLGEVTAEHTTTAEDVLAKIEAEAKTLVAHLADAGRADRLRLYGLVAKWHEAAHPGKPLTDCPVCERDLHQPGAIPKDALLDRSVAEALNQARTADAAMLKTAAEWERDTKQSLRGQLPATLQPFIEQAVPDDLAALYEAALSKEVFATPEFPAMLKKMSPGIATLCQSAWKDAPPRVPLPGVDIPSEVPDNEGLRAAIKNVRRAVQLARYRAEHAEFAKAAMMGVLRADKPETDLGANLRSIDGQLTVLKAYRGAATIFAGLRRQLAQIKETCEKWAKQKVRIEKLARAAKAVEPFVRFPALVHDQVAGLITALDTQASAWAQHMYRAQFLQAPAYAGLDPAKTDGLGLLASQGKHLVEAHHVMNASALRAYLAAFVVALWQQVWDRAGGLTTLLMDDPQDLFDPSNVANLAATVPHLLAAQMNPLIVSNDFGFIPAIEGFVTAHKSGGASYRFETWEFSAVSTSKCTASLAPVADEARTRCEHWQKTDVNDVALARAFVHPVRIRIETKLWDLLASDPSILIDPTLNDLLGRIANARKRGERPFNEEPFQRLLDLPVLRVGAPFREVINKAHHGQADQISPAEADVVRQGYEDVFSAIDACWLAYARFMGRLPPEQAVAEVQKGGSNLKVVTLPSKPIAVVGRLAAREVGGALTSVDDATETFELATLGDVSLFTLRAPTLGLVAFPGQTLIVSATAEVKNGDFAVVQTPGKTYARRLGIDNSELSRIALETMPSTNPRAPPTHFVQRSSATLHKIVGVLFDETTTAKSQDEAVFLGASPVLAQVVAAARVAGDSAFPVALDKGYVLLGRPPDLSLLHGRILAVVTKADPVSADHFAYLKRLGKAMPEAASVFYLENVGQSGEGEFVQFLGAGATAVSGVPVVQQHWKVLGSIFN</sequence>
<proteinExistence type="predicted"/>
<dbReference type="RefSeq" id="WP_155479417.1">
    <property type="nucleotide sequence ID" value="NZ_WNKV01000006.1"/>
</dbReference>
<dbReference type="GO" id="GO:0006302">
    <property type="term" value="P:double-strand break repair"/>
    <property type="evidence" value="ECO:0007669"/>
    <property type="project" value="InterPro"/>
</dbReference>
<dbReference type="Proteomes" id="UP000438991">
    <property type="component" value="Unassembled WGS sequence"/>
</dbReference>
<comment type="caution">
    <text evidence="2">The sequence shown here is derived from an EMBL/GenBank/DDBJ whole genome shotgun (WGS) entry which is preliminary data.</text>
</comment>
<dbReference type="Pfam" id="PF13476">
    <property type="entry name" value="AAA_23"/>
    <property type="match status" value="1"/>
</dbReference>
<evidence type="ECO:0000313" key="2">
    <source>
        <dbReference type="EMBL" id="MTW16448.1"/>
    </source>
</evidence>
<dbReference type="SUPFAM" id="SSF52540">
    <property type="entry name" value="P-loop containing nucleoside triphosphate hydrolases"/>
    <property type="match status" value="1"/>
</dbReference>
<protein>
    <submittedName>
        <fullName evidence="2">AAA family ATPase</fullName>
    </submittedName>
</protein>
<feature type="domain" description="Rad50/SbcC-type AAA" evidence="1">
    <location>
        <begin position="120"/>
        <end position="224"/>
    </location>
</feature>
<dbReference type="InterPro" id="IPR038729">
    <property type="entry name" value="Rad50/SbcC_AAA"/>
</dbReference>
<organism evidence="2 3">
    <name type="scientific">Rhodoplanes serenus</name>
    <dbReference type="NCBI Taxonomy" id="200615"/>
    <lineage>
        <taxon>Bacteria</taxon>
        <taxon>Pseudomonadati</taxon>
        <taxon>Pseudomonadota</taxon>
        <taxon>Alphaproteobacteria</taxon>
        <taxon>Hyphomicrobiales</taxon>
        <taxon>Nitrobacteraceae</taxon>
        <taxon>Rhodoplanes</taxon>
    </lineage>
</organism>
<accession>A0A9X4XJQ3</accession>
<gene>
    <name evidence="2" type="ORF">GJ689_09510</name>
</gene>
<dbReference type="Gene3D" id="3.40.50.300">
    <property type="entry name" value="P-loop containing nucleotide triphosphate hydrolases"/>
    <property type="match status" value="1"/>
</dbReference>
<dbReference type="InterPro" id="IPR027417">
    <property type="entry name" value="P-loop_NTPase"/>
</dbReference>
<evidence type="ECO:0000259" key="1">
    <source>
        <dbReference type="Pfam" id="PF13476"/>
    </source>
</evidence>
<evidence type="ECO:0000313" key="3">
    <source>
        <dbReference type="Proteomes" id="UP000438991"/>
    </source>
</evidence>
<name>A0A9X4XJQ3_9BRAD</name>
<reference evidence="2 3" key="1">
    <citation type="submission" date="2019-11" db="EMBL/GenBank/DDBJ databases">
        <title>Whole-genome sequence of Rhodoplanes serenus DSM 18633, type strain.</title>
        <authorList>
            <person name="Kyndt J.A."/>
            <person name="Meyer T.E."/>
        </authorList>
    </citation>
    <scope>NUCLEOTIDE SEQUENCE [LARGE SCALE GENOMIC DNA]</scope>
    <source>
        <strain evidence="2 3">DSM 18633</strain>
    </source>
</reference>
<dbReference type="GO" id="GO:0016887">
    <property type="term" value="F:ATP hydrolysis activity"/>
    <property type="evidence" value="ECO:0007669"/>
    <property type="project" value="InterPro"/>
</dbReference>
<dbReference type="EMBL" id="WNKV01000006">
    <property type="protein sequence ID" value="MTW16448.1"/>
    <property type="molecule type" value="Genomic_DNA"/>
</dbReference>